<evidence type="ECO:0000313" key="1">
    <source>
        <dbReference type="EMBL" id="GBR75596.1"/>
    </source>
</evidence>
<organism evidence="1 2">
    <name type="scientific">Candidatus Termititenax persephonae</name>
    <dbReference type="NCBI Taxonomy" id="2218525"/>
    <lineage>
        <taxon>Bacteria</taxon>
        <taxon>Bacillati</taxon>
        <taxon>Candidatus Margulisiibacteriota</taxon>
        <taxon>Candidatus Termititenacia</taxon>
        <taxon>Candidatus Termititenacales</taxon>
        <taxon>Candidatus Termititenacaceae</taxon>
        <taxon>Candidatus Termititenax</taxon>
    </lineage>
</organism>
<evidence type="ECO:0008006" key="3">
    <source>
        <dbReference type="Google" id="ProtNLM"/>
    </source>
</evidence>
<protein>
    <recommendedName>
        <fullName evidence="3">Phage tail fiber protein</fullName>
    </recommendedName>
</protein>
<sequence>MAGNYSRTYDGIAKGSSLSAAKTCAALNLLEQTAYRDTTVGSSADRYPTVKAIQDAGLEGEINARAADSAVLHRTDNKTETISVAKTFTAMPSVPIKASTPGNNLTTIATEAQLYNVYNGTEKTGNKKSTITASSTNTEYPTCSAVSNALNTVIGLIKNEITFYPSDLYTASSTKLPVNRTTRTITWNIGTIRSKDVKKTTILDGGYAMLGHITCCAPQENMVFTVYTTSNGNAHSGQSATLTIDIYGRVMLSNVLYCTAHPGIATIYYNTSISWTY</sequence>
<keyword evidence="2" id="KW-1185">Reference proteome</keyword>
<dbReference type="EMBL" id="BGZO01000004">
    <property type="protein sequence ID" value="GBR75596.1"/>
    <property type="molecule type" value="Genomic_DNA"/>
</dbReference>
<reference evidence="1 2" key="1">
    <citation type="journal article" date="2019" name="ISME J.">
        <title>Genome analyses of uncultured TG2/ZB3 bacteria in 'Margulisbacteria' specifically attached to ectosymbiotic spirochetes of protists in the termite gut.</title>
        <authorList>
            <person name="Utami Y.D."/>
            <person name="Kuwahara H."/>
            <person name="Igai K."/>
            <person name="Murakami T."/>
            <person name="Sugaya K."/>
            <person name="Morikawa T."/>
            <person name="Nagura Y."/>
            <person name="Yuki M."/>
            <person name="Deevong P."/>
            <person name="Inoue T."/>
            <person name="Kihara K."/>
            <person name="Lo N."/>
            <person name="Yamada A."/>
            <person name="Ohkuma M."/>
            <person name="Hongoh Y."/>
        </authorList>
    </citation>
    <scope>NUCLEOTIDE SEQUENCE [LARGE SCALE GENOMIC DNA]</scope>
    <source>
        <strain evidence="1">NkOx7-02</strain>
    </source>
</reference>
<accession>A0A388TEZ4</accession>
<gene>
    <name evidence="1" type="ORF">NO2_0254</name>
</gene>
<name>A0A388TEZ4_9BACT</name>
<dbReference type="Proteomes" id="UP000275925">
    <property type="component" value="Unassembled WGS sequence"/>
</dbReference>
<comment type="caution">
    <text evidence="1">The sequence shown here is derived from an EMBL/GenBank/DDBJ whole genome shotgun (WGS) entry which is preliminary data.</text>
</comment>
<dbReference type="AlphaFoldDB" id="A0A388TEZ4"/>
<evidence type="ECO:0000313" key="2">
    <source>
        <dbReference type="Proteomes" id="UP000275925"/>
    </source>
</evidence>
<proteinExistence type="predicted"/>